<comment type="cofactor">
    <cofactor evidence="1 8">
        <name>heme</name>
        <dbReference type="ChEBI" id="CHEBI:30413"/>
    </cofactor>
</comment>
<keyword evidence="7" id="KW-0503">Monooxygenase</keyword>
<accession>A0AAD4RWA1</accession>
<gene>
    <name evidence="10" type="ORF">MKW98_016388</name>
</gene>
<dbReference type="EMBL" id="JAJJMB010017679">
    <property type="protein sequence ID" value="KAI3836084.1"/>
    <property type="molecule type" value="Genomic_DNA"/>
</dbReference>
<dbReference type="PANTHER" id="PTHR24286:SF384">
    <property type="entry name" value="P450, PUTATIVE (EUROFUNG)-RELATED"/>
    <property type="match status" value="1"/>
</dbReference>
<dbReference type="PRINTS" id="PR00463">
    <property type="entry name" value="EP450I"/>
</dbReference>
<feature type="transmembrane region" description="Helical" evidence="9">
    <location>
        <begin position="6"/>
        <end position="29"/>
    </location>
</feature>
<protein>
    <recommendedName>
        <fullName evidence="12">Cytochrome P450</fullName>
    </recommendedName>
</protein>
<dbReference type="Pfam" id="PF00067">
    <property type="entry name" value="p450"/>
    <property type="match status" value="1"/>
</dbReference>
<feature type="binding site" description="axial binding residue" evidence="8">
    <location>
        <position position="451"/>
    </location>
    <ligand>
        <name>heme</name>
        <dbReference type="ChEBI" id="CHEBI:30413"/>
    </ligand>
    <ligandPart>
        <name>Fe</name>
        <dbReference type="ChEBI" id="CHEBI:18248"/>
    </ligandPart>
</feature>
<evidence type="ECO:0000256" key="7">
    <source>
        <dbReference type="ARBA" id="ARBA00023033"/>
    </source>
</evidence>
<comment type="similarity">
    <text evidence="2">Belongs to the cytochrome P450 family.</text>
</comment>
<dbReference type="InterPro" id="IPR002401">
    <property type="entry name" value="Cyt_P450_E_grp-I"/>
</dbReference>
<dbReference type="Proteomes" id="UP001202328">
    <property type="component" value="Unassembled WGS sequence"/>
</dbReference>
<keyword evidence="9" id="KW-0472">Membrane</keyword>
<keyword evidence="3 8" id="KW-0349">Heme</keyword>
<sequence length="507" mass="57837">MDPMTMLSVSILFYFILLVISLCSIRAFLWRRKITTTQSAAGGIKQLPPGSSGWPFIGETIEFYRAGLVGVPEKFFFDRFRKYSSQVFKTSLLGETVIVIGGTASGNKFLFSNEGKLVNAWYPPSVRKLIPISSHLSNEQDYLKAARKAYPKFLSQEAVKSYIGIMDSMTKRHFETHWDKYTSTKEEMVTTTIHPLVKNYSFLMACRLLLSMDVEQETHRLNELQKLFVIVLNGILSIPIDFPGTPFNLAIKASILIKKQITTMIKERKLRLLSHENKSERDLLSLMIMFSEEESGKFMEEKFIADMIMGLIIAGHDSTTSVMTMVMKYLVDFPNVYDQVLREQTEIAKSKGTEELLTWSDIQKMKYSWNVVCEVMRLAPPGPGGFKQALEDFTYAGYFIPKGCKLYWSSIATHKNPDYFPDPEKFDPWRFQGGGPAPFTFVPFSGGPGTCSGKEYVRVQILVFIHHLVKRYKLEKSIPSNPKEEEKLIFKPFPTLTKGLPICIRAH</sequence>
<dbReference type="GO" id="GO:0016705">
    <property type="term" value="F:oxidoreductase activity, acting on paired donors, with incorporation or reduction of molecular oxygen"/>
    <property type="evidence" value="ECO:0007669"/>
    <property type="project" value="InterPro"/>
</dbReference>
<comment type="caution">
    <text evidence="10">The sequence shown here is derived from an EMBL/GenBank/DDBJ whole genome shotgun (WGS) entry which is preliminary data.</text>
</comment>
<name>A0AAD4RWA1_9MAGN</name>
<dbReference type="InterPro" id="IPR036396">
    <property type="entry name" value="Cyt_P450_sf"/>
</dbReference>
<dbReference type="GO" id="GO:0005506">
    <property type="term" value="F:iron ion binding"/>
    <property type="evidence" value="ECO:0007669"/>
    <property type="project" value="InterPro"/>
</dbReference>
<dbReference type="PANTHER" id="PTHR24286">
    <property type="entry name" value="CYTOCHROME P450 26"/>
    <property type="match status" value="1"/>
</dbReference>
<evidence type="ECO:0000256" key="3">
    <source>
        <dbReference type="ARBA" id="ARBA00022617"/>
    </source>
</evidence>
<dbReference type="GO" id="GO:0004497">
    <property type="term" value="F:monooxygenase activity"/>
    <property type="evidence" value="ECO:0007669"/>
    <property type="project" value="UniProtKB-KW"/>
</dbReference>
<dbReference type="PRINTS" id="PR00385">
    <property type="entry name" value="P450"/>
</dbReference>
<keyword evidence="11" id="KW-1185">Reference proteome</keyword>
<evidence type="ECO:0000256" key="9">
    <source>
        <dbReference type="SAM" id="Phobius"/>
    </source>
</evidence>
<evidence type="ECO:0000256" key="1">
    <source>
        <dbReference type="ARBA" id="ARBA00001971"/>
    </source>
</evidence>
<dbReference type="SUPFAM" id="SSF48264">
    <property type="entry name" value="Cytochrome P450"/>
    <property type="match status" value="1"/>
</dbReference>
<evidence type="ECO:0000256" key="6">
    <source>
        <dbReference type="ARBA" id="ARBA00023004"/>
    </source>
</evidence>
<dbReference type="CDD" id="cd11043">
    <property type="entry name" value="CYP90-like"/>
    <property type="match status" value="1"/>
</dbReference>
<evidence type="ECO:0000256" key="5">
    <source>
        <dbReference type="ARBA" id="ARBA00023002"/>
    </source>
</evidence>
<evidence type="ECO:0000313" key="11">
    <source>
        <dbReference type="Proteomes" id="UP001202328"/>
    </source>
</evidence>
<keyword evidence="9" id="KW-1133">Transmembrane helix</keyword>
<dbReference type="InterPro" id="IPR001128">
    <property type="entry name" value="Cyt_P450"/>
</dbReference>
<keyword evidence="5" id="KW-0560">Oxidoreductase</keyword>
<evidence type="ECO:0000256" key="8">
    <source>
        <dbReference type="PIRSR" id="PIRSR602401-1"/>
    </source>
</evidence>
<evidence type="ECO:0000256" key="2">
    <source>
        <dbReference type="ARBA" id="ARBA00010617"/>
    </source>
</evidence>
<keyword evidence="9" id="KW-0812">Transmembrane</keyword>
<evidence type="ECO:0008006" key="12">
    <source>
        <dbReference type="Google" id="ProtNLM"/>
    </source>
</evidence>
<evidence type="ECO:0000313" key="10">
    <source>
        <dbReference type="EMBL" id="KAI3836084.1"/>
    </source>
</evidence>
<dbReference type="Gene3D" id="1.10.630.10">
    <property type="entry name" value="Cytochrome P450"/>
    <property type="match status" value="1"/>
</dbReference>
<keyword evidence="6 8" id="KW-0408">Iron</keyword>
<organism evidence="10 11">
    <name type="scientific">Papaver atlanticum</name>
    <dbReference type="NCBI Taxonomy" id="357466"/>
    <lineage>
        <taxon>Eukaryota</taxon>
        <taxon>Viridiplantae</taxon>
        <taxon>Streptophyta</taxon>
        <taxon>Embryophyta</taxon>
        <taxon>Tracheophyta</taxon>
        <taxon>Spermatophyta</taxon>
        <taxon>Magnoliopsida</taxon>
        <taxon>Ranunculales</taxon>
        <taxon>Papaveraceae</taxon>
        <taxon>Papaveroideae</taxon>
        <taxon>Papaver</taxon>
    </lineage>
</organism>
<dbReference type="GO" id="GO:0016125">
    <property type="term" value="P:sterol metabolic process"/>
    <property type="evidence" value="ECO:0007669"/>
    <property type="project" value="TreeGrafter"/>
</dbReference>
<keyword evidence="4 8" id="KW-0479">Metal-binding</keyword>
<reference evidence="10" key="1">
    <citation type="submission" date="2022-04" db="EMBL/GenBank/DDBJ databases">
        <title>A functionally conserved STORR gene fusion in Papaver species that diverged 16.8 million years ago.</title>
        <authorList>
            <person name="Catania T."/>
        </authorList>
    </citation>
    <scope>NUCLEOTIDE SEQUENCE</scope>
    <source>
        <strain evidence="10">S-188037</strain>
    </source>
</reference>
<dbReference type="FunFam" id="1.10.630.10:FF:000022">
    <property type="entry name" value="Taxadiene 5-alpha hydroxylase"/>
    <property type="match status" value="1"/>
</dbReference>
<dbReference type="GO" id="GO:0020037">
    <property type="term" value="F:heme binding"/>
    <property type="evidence" value="ECO:0007669"/>
    <property type="project" value="InterPro"/>
</dbReference>
<proteinExistence type="inferred from homology"/>
<dbReference type="GO" id="GO:0033075">
    <property type="term" value="P:isoquinoline alkaloid biosynthetic process"/>
    <property type="evidence" value="ECO:0007669"/>
    <property type="project" value="UniProtKB-ARBA"/>
</dbReference>
<dbReference type="AlphaFoldDB" id="A0AAD4RWA1"/>
<evidence type="ECO:0000256" key="4">
    <source>
        <dbReference type="ARBA" id="ARBA00022723"/>
    </source>
</evidence>